<dbReference type="InterPro" id="IPR001611">
    <property type="entry name" value="Leu-rich_rpt"/>
</dbReference>
<gene>
    <name evidence="4" type="ORF">ColSpa_02858</name>
</gene>
<sequence>MADEPTLPSLPSSISWNAQTERFSNNPRKRRYNFKSHSVAPPSWSNSSDPAVFSSDDDPGLDNYVEGRRKKKKYVGSWFLQQPASSDSATGEPRPALRGKRTLKRDLDSGVWMGSDSTDGDESVMMPDLPTQSRLPQLNRAPPRRRNVISAEELEARERIQQCLDAGNEYIDLSTSMMGLKTLSDATIRPLSEFSYIPIVAEGVPFEQKDPALQLYLYRNPLLKLPGAIFDLEHLTVLSLRGCRLRELPPAIGRLRSLRTLNLAQNLLRYLPAELLDLMAAPSALEELLLQGNHFFQATERPRLTDLESLEGDGSEGSELVEAWKPGSDGVAARFFARSPVHYLDSSGFSHSDFRLDPEAVIVQTERQDGDGSTSSVAPPSSAPYHSKSAGRCVASAKGSRVPSLMELALRSAYKSSKLNELPDYIPDSLAHLQALLERAADQREVGGLTCSACKKPFVAPTTQWLEWWQVCLIENRQKEEGYVVKARPWTDLDEENDGAVPFLRRGCSWKCGPAHVREGQWTIRSTREN</sequence>
<dbReference type="PANTHER" id="PTHR48051:SF1">
    <property type="entry name" value="RAS SUPPRESSOR PROTEIN 1"/>
    <property type="match status" value="1"/>
</dbReference>
<evidence type="ECO:0000313" key="4">
    <source>
        <dbReference type="EMBL" id="GKT42677.1"/>
    </source>
</evidence>
<accession>A0AA37L6D4</accession>
<dbReference type="SMART" id="SM00369">
    <property type="entry name" value="LRR_TYP"/>
    <property type="match status" value="2"/>
</dbReference>
<feature type="compositionally biased region" description="Low complexity" evidence="3">
    <location>
        <begin position="373"/>
        <end position="387"/>
    </location>
</feature>
<reference evidence="4 5" key="1">
    <citation type="submission" date="2022-03" db="EMBL/GenBank/DDBJ databases">
        <title>Genome data of Colletotrichum spp.</title>
        <authorList>
            <person name="Utami Y.D."/>
            <person name="Hiruma K."/>
        </authorList>
    </citation>
    <scope>NUCLEOTIDE SEQUENCE [LARGE SCALE GENOMIC DNA]</scope>
    <source>
        <strain evidence="4 5">MAFF 239500</strain>
    </source>
</reference>
<evidence type="ECO:0000256" key="1">
    <source>
        <dbReference type="ARBA" id="ARBA00022614"/>
    </source>
</evidence>
<dbReference type="RefSeq" id="XP_049125027.1">
    <property type="nucleotide sequence ID" value="XM_049269070.1"/>
</dbReference>
<dbReference type="EMBL" id="BQXU01000005">
    <property type="protein sequence ID" value="GKT42677.1"/>
    <property type="molecule type" value="Genomic_DNA"/>
</dbReference>
<protein>
    <submittedName>
        <fullName evidence="4">Leucine-rich repeat-containing protein 1</fullName>
    </submittedName>
</protein>
<feature type="region of interest" description="Disordered" evidence="3">
    <location>
        <begin position="366"/>
        <end position="390"/>
    </location>
</feature>
<dbReference type="SUPFAM" id="SSF52075">
    <property type="entry name" value="Outer arm dynein light chain 1"/>
    <property type="match status" value="1"/>
</dbReference>
<organism evidence="4 5">
    <name type="scientific">Colletotrichum spaethianum</name>
    <dbReference type="NCBI Taxonomy" id="700344"/>
    <lineage>
        <taxon>Eukaryota</taxon>
        <taxon>Fungi</taxon>
        <taxon>Dikarya</taxon>
        <taxon>Ascomycota</taxon>
        <taxon>Pezizomycotina</taxon>
        <taxon>Sordariomycetes</taxon>
        <taxon>Hypocreomycetidae</taxon>
        <taxon>Glomerellales</taxon>
        <taxon>Glomerellaceae</taxon>
        <taxon>Colletotrichum</taxon>
        <taxon>Colletotrichum spaethianum species complex</taxon>
    </lineage>
</organism>
<dbReference type="PANTHER" id="PTHR48051">
    <property type="match status" value="1"/>
</dbReference>
<dbReference type="GO" id="GO:0005737">
    <property type="term" value="C:cytoplasm"/>
    <property type="evidence" value="ECO:0007669"/>
    <property type="project" value="TreeGrafter"/>
</dbReference>
<feature type="region of interest" description="Disordered" evidence="3">
    <location>
        <begin position="1"/>
        <end position="64"/>
    </location>
</feature>
<dbReference type="InterPro" id="IPR003591">
    <property type="entry name" value="Leu-rich_rpt_typical-subtyp"/>
</dbReference>
<evidence type="ECO:0000313" key="5">
    <source>
        <dbReference type="Proteomes" id="UP001055115"/>
    </source>
</evidence>
<keyword evidence="2" id="KW-0677">Repeat</keyword>
<dbReference type="Pfam" id="PF00560">
    <property type="entry name" value="LRR_1"/>
    <property type="match status" value="1"/>
</dbReference>
<evidence type="ECO:0000256" key="2">
    <source>
        <dbReference type="ARBA" id="ARBA00022737"/>
    </source>
</evidence>
<dbReference type="InterPro" id="IPR032675">
    <property type="entry name" value="LRR_dom_sf"/>
</dbReference>
<name>A0AA37L6D4_9PEZI</name>
<dbReference type="GeneID" id="73323660"/>
<proteinExistence type="predicted"/>
<feature type="region of interest" description="Disordered" evidence="3">
    <location>
        <begin position="83"/>
        <end position="139"/>
    </location>
</feature>
<keyword evidence="1" id="KW-0433">Leucine-rich repeat</keyword>
<comment type="caution">
    <text evidence="4">The sequence shown here is derived from an EMBL/GenBank/DDBJ whole genome shotgun (WGS) entry which is preliminary data.</text>
</comment>
<dbReference type="Proteomes" id="UP001055115">
    <property type="component" value="Unassembled WGS sequence"/>
</dbReference>
<dbReference type="AlphaFoldDB" id="A0AA37L6D4"/>
<evidence type="ECO:0000256" key="3">
    <source>
        <dbReference type="SAM" id="MobiDB-lite"/>
    </source>
</evidence>
<dbReference type="InterPro" id="IPR050216">
    <property type="entry name" value="LRR_domain-containing"/>
</dbReference>
<dbReference type="Gene3D" id="3.80.10.10">
    <property type="entry name" value="Ribonuclease Inhibitor"/>
    <property type="match status" value="1"/>
</dbReference>
<feature type="compositionally biased region" description="Polar residues" evidence="3">
    <location>
        <begin position="9"/>
        <end position="26"/>
    </location>
</feature>
<keyword evidence="5" id="KW-1185">Reference proteome</keyword>